<reference evidence="5" key="2">
    <citation type="submission" date="2020-07" db="EMBL/GenBank/DDBJ databases">
        <authorList>
            <person name="Yu X."/>
        </authorList>
    </citation>
    <scope>NUCLEOTIDE SEQUENCE [LARGE SCALE GENOMIC DNA]</scope>
    <source>
        <strain evidence="5">24T</strain>
    </source>
</reference>
<dbReference type="NCBIfam" id="TIGR00072">
    <property type="entry name" value="hydrog_prot"/>
    <property type="match status" value="1"/>
</dbReference>
<keyword evidence="6" id="KW-1185">Reference proteome</keyword>
<dbReference type="GO" id="GO:0016485">
    <property type="term" value="P:protein processing"/>
    <property type="evidence" value="ECO:0007669"/>
    <property type="project" value="TreeGrafter"/>
</dbReference>
<dbReference type="GO" id="GO:0004190">
    <property type="term" value="F:aspartic-type endopeptidase activity"/>
    <property type="evidence" value="ECO:0007669"/>
    <property type="project" value="UniProtKB-KW"/>
</dbReference>
<sequence length="156" mass="16490">MTARTIVVGLGNRFRRDDAVGILAAEAIEKMALPDVRVFTDIADPMSLLQVWAGARLAVLVDGAVVAEPVPGRVRCCALTDLASDGGLSSHTVDLARTHALGVTLDRVPDSVVVVMVEVADTGHGTELTPKVACAVPRAVNLAVREINRRSSTTRR</sequence>
<name>A0A7D6I4L0_9MYCO</name>
<protein>
    <submittedName>
        <fullName evidence="5">Hydrogenase maturation protease</fullName>
    </submittedName>
</protein>
<evidence type="ECO:0000313" key="6">
    <source>
        <dbReference type="Proteomes" id="UP000510682"/>
    </source>
</evidence>
<dbReference type="Proteomes" id="UP000510682">
    <property type="component" value="Chromosome"/>
</dbReference>
<dbReference type="Pfam" id="PF01750">
    <property type="entry name" value="HycI"/>
    <property type="match status" value="1"/>
</dbReference>
<proteinExistence type="inferred from homology"/>
<dbReference type="InterPro" id="IPR023430">
    <property type="entry name" value="Pept_HybD-like_dom_sf"/>
</dbReference>
<dbReference type="EMBL" id="CP059165">
    <property type="protein sequence ID" value="QLL05676.1"/>
    <property type="molecule type" value="Genomic_DNA"/>
</dbReference>
<accession>A0A7D6I4L0</accession>
<dbReference type="Gene3D" id="3.40.50.1450">
    <property type="entry name" value="HybD-like"/>
    <property type="match status" value="1"/>
</dbReference>
<dbReference type="RefSeq" id="WP_180914098.1">
    <property type="nucleotide sequence ID" value="NZ_CP059165.1"/>
</dbReference>
<dbReference type="InterPro" id="IPR000671">
    <property type="entry name" value="Peptidase_A31"/>
</dbReference>
<gene>
    <name evidence="5" type="ORF">H0P51_17795</name>
</gene>
<keyword evidence="2 5" id="KW-0645">Protease</keyword>
<organism evidence="5 6">
    <name type="scientific">Mycobacterium vicinigordonae</name>
    <dbReference type="NCBI Taxonomy" id="1719132"/>
    <lineage>
        <taxon>Bacteria</taxon>
        <taxon>Bacillati</taxon>
        <taxon>Actinomycetota</taxon>
        <taxon>Actinomycetes</taxon>
        <taxon>Mycobacteriales</taxon>
        <taxon>Mycobacteriaceae</taxon>
        <taxon>Mycobacterium</taxon>
    </lineage>
</organism>
<dbReference type="GO" id="GO:0008047">
    <property type="term" value="F:enzyme activator activity"/>
    <property type="evidence" value="ECO:0007669"/>
    <property type="project" value="InterPro"/>
</dbReference>
<evidence type="ECO:0000256" key="2">
    <source>
        <dbReference type="ARBA" id="ARBA00022670"/>
    </source>
</evidence>
<dbReference type="PANTHER" id="PTHR30302">
    <property type="entry name" value="HYDROGENASE 1 MATURATION PROTEASE"/>
    <property type="match status" value="1"/>
</dbReference>
<evidence type="ECO:0000256" key="3">
    <source>
        <dbReference type="ARBA" id="ARBA00022750"/>
    </source>
</evidence>
<dbReference type="PANTHER" id="PTHR30302:SF1">
    <property type="entry name" value="HYDROGENASE 2 MATURATION PROTEASE"/>
    <property type="match status" value="1"/>
</dbReference>
<dbReference type="SUPFAM" id="SSF53163">
    <property type="entry name" value="HybD-like"/>
    <property type="match status" value="1"/>
</dbReference>
<dbReference type="AlphaFoldDB" id="A0A7D6I4L0"/>
<dbReference type="CDD" id="cd00518">
    <property type="entry name" value="H2MP"/>
    <property type="match status" value="1"/>
</dbReference>
<evidence type="ECO:0000313" key="5">
    <source>
        <dbReference type="EMBL" id="QLL05676.1"/>
    </source>
</evidence>
<dbReference type="KEGG" id="mgor:H0P51_17795"/>
<evidence type="ECO:0000256" key="4">
    <source>
        <dbReference type="ARBA" id="ARBA00022801"/>
    </source>
</evidence>
<keyword evidence="4" id="KW-0378">Hydrolase</keyword>
<comment type="similarity">
    <text evidence="1">Belongs to the peptidase A31 family.</text>
</comment>
<reference evidence="5" key="1">
    <citation type="submission" date="2020-07" db="EMBL/GenBank/DDBJ databases">
        <title>Description of Mycobacterium gordonae subsp. intergordonae subsp.nov. and Mycobacterium gordonae subsp. gordonae subsp. nov.</title>
        <authorList>
            <person name="Huang H."/>
        </authorList>
    </citation>
    <scope>NUCLEOTIDE SEQUENCE [LARGE SCALE GENOMIC DNA]</scope>
    <source>
        <strain evidence="5">24T</strain>
    </source>
</reference>
<evidence type="ECO:0000256" key="1">
    <source>
        <dbReference type="ARBA" id="ARBA00006814"/>
    </source>
</evidence>
<keyword evidence="3" id="KW-0064">Aspartyl protease</keyword>